<dbReference type="EMBL" id="PYAT01000001">
    <property type="protein sequence ID" value="PSL41904.1"/>
    <property type="molecule type" value="Genomic_DNA"/>
</dbReference>
<accession>A0A2P8H6V3</accession>
<dbReference type="OrthoDB" id="2451374at2"/>
<dbReference type="AlphaFoldDB" id="A0A2P8H6V3"/>
<evidence type="ECO:0000313" key="2">
    <source>
        <dbReference type="Proteomes" id="UP000242682"/>
    </source>
</evidence>
<keyword evidence="2" id="KW-1185">Reference proteome</keyword>
<protein>
    <submittedName>
        <fullName evidence="1">Uncharacterized protein</fullName>
    </submittedName>
</protein>
<reference evidence="1 2" key="1">
    <citation type="submission" date="2018-03" db="EMBL/GenBank/DDBJ databases">
        <title>Genomic Encyclopedia of Type Strains, Phase III (KMG-III): the genomes of soil and plant-associated and newly described type strains.</title>
        <authorList>
            <person name="Whitman W."/>
        </authorList>
    </citation>
    <scope>NUCLEOTIDE SEQUENCE [LARGE SCALE GENOMIC DNA]</scope>
    <source>
        <strain evidence="1 2">CGMCC 1.12259</strain>
    </source>
</reference>
<gene>
    <name evidence="1" type="ORF">B0H99_101150</name>
</gene>
<comment type="caution">
    <text evidence="1">The sequence shown here is derived from an EMBL/GenBank/DDBJ whole genome shotgun (WGS) entry which is preliminary data.</text>
</comment>
<dbReference type="RefSeq" id="WP_106531710.1">
    <property type="nucleotide sequence ID" value="NZ_PYAT01000001.1"/>
</dbReference>
<evidence type="ECO:0000313" key="1">
    <source>
        <dbReference type="EMBL" id="PSL41904.1"/>
    </source>
</evidence>
<organism evidence="1 2">
    <name type="scientific">Planomicrobium soli</name>
    <dbReference type="NCBI Taxonomy" id="1176648"/>
    <lineage>
        <taxon>Bacteria</taxon>
        <taxon>Bacillati</taxon>
        <taxon>Bacillota</taxon>
        <taxon>Bacilli</taxon>
        <taxon>Bacillales</taxon>
        <taxon>Caryophanaceae</taxon>
        <taxon>Planomicrobium</taxon>
    </lineage>
</organism>
<proteinExistence type="predicted"/>
<dbReference type="Proteomes" id="UP000242682">
    <property type="component" value="Unassembled WGS sequence"/>
</dbReference>
<sequence>MGNMQETINVLRIAMEGEFGRDNSLSFITPAGIYFGKLIAIKEETREPTNADELVPINYSKANFYTRSELKSQDNHFLNDLDFSETILLEDVRFKTGKTVNHIKHAVLNINQIISVQLVANSAIDDVLKNY</sequence>
<name>A0A2P8H6V3_9BACL</name>